<dbReference type="PANTHER" id="PTHR12338:SF5">
    <property type="entry name" value="ANTIGEN 43-RELATED"/>
    <property type="match status" value="1"/>
</dbReference>
<gene>
    <name evidence="3" type="ORF">DM558_10870</name>
</gene>
<evidence type="ECO:0000259" key="2">
    <source>
        <dbReference type="PROSITE" id="PS51208"/>
    </source>
</evidence>
<dbReference type="PANTHER" id="PTHR12338">
    <property type="entry name" value="AUTOTRANSPORTER"/>
    <property type="match status" value="1"/>
</dbReference>
<dbReference type="Gene3D" id="2.40.128.130">
    <property type="entry name" value="Autotransporter beta-domain"/>
    <property type="match status" value="1"/>
</dbReference>
<evidence type="ECO:0000313" key="3">
    <source>
        <dbReference type="EMBL" id="AZS51240.1"/>
    </source>
</evidence>
<dbReference type="PROSITE" id="PS51257">
    <property type="entry name" value="PROKAR_LIPOPROTEIN"/>
    <property type="match status" value="1"/>
</dbReference>
<dbReference type="EMBL" id="CP029822">
    <property type="protein sequence ID" value="AZS51240.1"/>
    <property type="molecule type" value="Genomic_DNA"/>
</dbReference>
<dbReference type="GO" id="GO:0019867">
    <property type="term" value="C:outer membrane"/>
    <property type="evidence" value="ECO:0007669"/>
    <property type="project" value="InterPro"/>
</dbReference>
<dbReference type="Pfam" id="PF18883">
    <property type="entry name" value="AC_1"/>
    <property type="match status" value="1"/>
</dbReference>
<dbReference type="PROSITE" id="PS51208">
    <property type="entry name" value="AUTOTRANSPORTER"/>
    <property type="match status" value="1"/>
</dbReference>
<dbReference type="InterPro" id="IPR005546">
    <property type="entry name" value="Autotransporte_beta"/>
</dbReference>
<dbReference type="InterPro" id="IPR006315">
    <property type="entry name" value="OM_autotransptr_brl_dom"/>
</dbReference>
<dbReference type="InterPro" id="IPR043990">
    <property type="entry name" value="AC_1"/>
</dbReference>
<evidence type="ECO:0000256" key="1">
    <source>
        <dbReference type="SAM" id="SignalP"/>
    </source>
</evidence>
<feature type="chain" id="PRO_5019413150" evidence="1">
    <location>
        <begin position="41"/>
        <end position="865"/>
    </location>
</feature>
<protein>
    <submittedName>
        <fullName evidence="3">Autotransporter outer membrane beta-barrel domain-containing protein</fullName>
    </submittedName>
</protein>
<dbReference type="SUPFAM" id="SSF103515">
    <property type="entry name" value="Autotransporter"/>
    <property type="match status" value="1"/>
</dbReference>
<dbReference type="CDD" id="cd01344">
    <property type="entry name" value="PL2_Passenger_AT"/>
    <property type="match status" value="1"/>
</dbReference>
<dbReference type="InterPro" id="IPR036709">
    <property type="entry name" value="Autotransporte_beta_dom_sf"/>
</dbReference>
<dbReference type="Proteomes" id="UP000273143">
    <property type="component" value="Chromosome"/>
</dbReference>
<sequence length="865" mass="91471">MLTGYKFLETAGKNLFYMKYHSIIALAVSCSLLMQNHAMAMDIKNGEEKVIDNKLSDSITTVGSASDGKLTISEGGELTTSIFRVGFKGGNGEANIINGGKVIISGNSYSYPFAIGGSSDGGSNSSINTTGTLNISGAGSLVTSTGSIGEFSIGSQGGEGYLNITDGGKLTLQQGLWVGSRGGEATKGFVNVQGNGSELSTDQRFIVGTYNFGQAVFSDGAKLTVNGSGASAITVGNEISNQKDNLLVITGNNTTATATNGGVVVGNGGKGTLIVSENATLSSAKEIIIANMYTANGELAIGSRKGEQATGAGVIDADSIRFGAGTGVLVFNHTDSDYTLSSAIHGQGTVEALSGVTILTGANDYTGSTLIGDGGILQAGLANTFSSHSSYTVNEGGGLFFDGYNQTISTLINAGVTNLSGSTAGTVLTITGDYIGQDGYLVLGTQLGDDSSATDQLVIEGNATGTTHVSVNNLGGSGAQTIEGIKIIDVKGSSDNGAFIQNGRIVAGAYDYSLIKGSATGQDDQSWYLTSVYNPNGNGNGNIHTVRPEAMGYLSNLSTANAMFGLRLHDRQPERMYIDPVTGQKKTTTLWLRHQYTNNQFEDSTGLLTSKTNRNMTQLGGDIAQWSSNDIDRFHLGAMVGYGYSHGKAESKLTKYRTSTELKGYSMGLYGTWYQNNIDKKGLYIDTWALWNHFTAKVNGQELKQEKYHLKGMTGSIEVGYALNLGSLRKGYEVWLQPQSQLIWQGVKADNHTENNGTLVGANKNNIQTRLGTRIMLVPEQSSNLTMPSVSPYVEVNWLHNSRNYRVSMDNEQISQAGTKNIAEIKVGVEGSMTSNLSLWLNVGHQFSHDSYKDTTTSVGVNYSF</sequence>
<evidence type="ECO:0000313" key="4">
    <source>
        <dbReference type="Proteomes" id="UP000273143"/>
    </source>
</evidence>
<dbReference type="AlphaFoldDB" id="A0A3S9XFT4"/>
<dbReference type="SMART" id="SM00869">
    <property type="entry name" value="Autotransporter"/>
    <property type="match status" value="1"/>
</dbReference>
<accession>A0A3S9XFT4</accession>
<feature type="signal peptide" evidence="1">
    <location>
        <begin position="1"/>
        <end position="40"/>
    </location>
</feature>
<dbReference type="Gene3D" id="2.160.20.20">
    <property type="match status" value="1"/>
</dbReference>
<dbReference type="KEGG" id="emo:DM558_10870"/>
<dbReference type="InterPro" id="IPR011050">
    <property type="entry name" value="Pectin_lyase_fold/virulence"/>
</dbReference>
<proteinExistence type="predicted"/>
<dbReference type="InterPro" id="IPR012332">
    <property type="entry name" value="Autotransporter_pectin_lyase_C"/>
</dbReference>
<keyword evidence="4" id="KW-1185">Reference proteome</keyword>
<feature type="domain" description="Autotransporter" evidence="2">
    <location>
        <begin position="583"/>
        <end position="865"/>
    </location>
</feature>
<keyword evidence="1" id="KW-0732">Signal</keyword>
<name>A0A3S9XFT4_9GAMM</name>
<dbReference type="SUPFAM" id="SSF51126">
    <property type="entry name" value="Pectin lyase-like"/>
    <property type="match status" value="1"/>
</dbReference>
<dbReference type="InterPro" id="IPR050909">
    <property type="entry name" value="Bact_Autotransporter_VF"/>
</dbReference>
<organism evidence="3 4">
    <name type="scientific">Entomomonas moraniae</name>
    <dbReference type="NCBI Taxonomy" id="2213226"/>
    <lineage>
        <taxon>Bacteria</taxon>
        <taxon>Pseudomonadati</taxon>
        <taxon>Pseudomonadota</taxon>
        <taxon>Gammaproteobacteria</taxon>
        <taxon>Pseudomonadales</taxon>
        <taxon>Pseudomonadaceae</taxon>
        <taxon>Entomomonas</taxon>
    </lineage>
</organism>
<reference evidence="4" key="1">
    <citation type="submission" date="2018-06" db="EMBL/GenBank/DDBJ databases">
        <title>Complete genome of Pseudomonas insecticola strain QZS01.</title>
        <authorList>
            <person name="Wang J."/>
            <person name="Su Q."/>
        </authorList>
    </citation>
    <scope>NUCLEOTIDE SEQUENCE [LARGE SCALE GENOMIC DNA]</scope>
    <source>
        <strain evidence="4">QZS01</strain>
    </source>
</reference>
<dbReference type="NCBIfam" id="TIGR01414">
    <property type="entry name" value="autotrans_barl"/>
    <property type="match status" value="1"/>
</dbReference>
<dbReference type="Pfam" id="PF03797">
    <property type="entry name" value="Autotransporter"/>
    <property type="match status" value="1"/>
</dbReference>